<evidence type="ECO:0000313" key="2">
    <source>
        <dbReference type="EMBL" id="KAK6332287.1"/>
    </source>
</evidence>
<dbReference type="GO" id="GO:0061630">
    <property type="term" value="F:ubiquitin protein ligase activity"/>
    <property type="evidence" value="ECO:0007669"/>
    <property type="project" value="InterPro"/>
</dbReference>
<feature type="coiled-coil region" evidence="1">
    <location>
        <begin position="37"/>
        <end position="110"/>
    </location>
</feature>
<organism evidence="2 3">
    <name type="scientific">Orbilia brochopaga</name>
    <dbReference type="NCBI Taxonomy" id="3140254"/>
    <lineage>
        <taxon>Eukaryota</taxon>
        <taxon>Fungi</taxon>
        <taxon>Dikarya</taxon>
        <taxon>Ascomycota</taxon>
        <taxon>Pezizomycotina</taxon>
        <taxon>Orbiliomycetes</taxon>
        <taxon>Orbiliales</taxon>
        <taxon>Orbiliaceae</taxon>
        <taxon>Orbilia</taxon>
    </lineage>
</organism>
<dbReference type="PANTHER" id="PTHR14305:SF0">
    <property type="entry name" value="E3 UBIQUITIN-PROTEIN LIGASE CCNB1IP1"/>
    <property type="match status" value="1"/>
</dbReference>
<dbReference type="Proteomes" id="UP001375240">
    <property type="component" value="Unassembled WGS sequence"/>
</dbReference>
<dbReference type="AlphaFoldDB" id="A0AAV9TZ34"/>
<comment type="caution">
    <text evidence="2">The sequence shown here is derived from an EMBL/GenBank/DDBJ whole genome shotgun (WGS) entry which is preliminary data.</text>
</comment>
<name>A0AAV9TZ34_9PEZI</name>
<keyword evidence="3" id="KW-1185">Reference proteome</keyword>
<protein>
    <submittedName>
        <fullName evidence="2">Uncharacterized protein</fullName>
    </submittedName>
</protein>
<dbReference type="InterPro" id="IPR042448">
    <property type="entry name" value="CCNB1IP1"/>
</dbReference>
<evidence type="ECO:0000256" key="1">
    <source>
        <dbReference type="SAM" id="Coils"/>
    </source>
</evidence>
<accession>A0AAV9TZ34</accession>
<evidence type="ECO:0000313" key="3">
    <source>
        <dbReference type="Proteomes" id="UP001375240"/>
    </source>
</evidence>
<keyword evidence="1" id="KW-0175">Coiled coil</keyword>
<sequence length="254" mass="27830">MMLRGLHPGTIAYIADQATQVWVWQAWQELQWGQWFVEEAKNEKMQLFAEYERAINEEKSKAQALEAQLNALADKNSELVLKNNELGQSCREKAAKYKRLQADMDKLKRKNIVSITQGAAAAAIDLVVNQPQRTPPGSSSGVARLSETNAVHTAPMGDVQLAFGEGGRQGPSPEDSTVANQIRHFGHRNGAFGNGNNHNGRGSGLLLNSRGSTRVHPNERTGNIRHTGFHAAALGNTISTTFPYAQIHSRRASP</sequence>
<dbReference type="PANTHER" id="PTHR14305">
    <property type="entry name" value="E3 UBIQUITIN-PROTEIN LIGASE CCNB1IP1"/>
    <property type="match status" value="1"/>
</dbReference>
<proteinExistence type="predicted"/>
<dbReference type="GO" id="GO:0000795">
    <property type="term" value="C:synaptonemal complex"/>
    <property type="evidence" value="ECO:0007669"/>
    <property type="project" value="InterPro"/>
</dbReference>
<gene>
    <name evidence="2" type="ORF">TWF696_003007</name>
</gene>
<dbReference type="GO" id="GO:0007131">
    <property type="term" value="P:reciprocal meiotic recombination"/>
    <property type="evidence" value="ECO:0007669"/>
    <property type="project" value="InterPro"/>
</dbReference>
<dbReference type="EMBL" id="JAVHNQ010000015">
    <property type="protein sequence ID" value="KAK6332287.1"/>
    <property type="molecule type" value="Genomic_DNA"/>
</dbReference>
<reference evidence="2 3" key="1">
    <citation type="submission" date="2019-10" db="EMBL/GenBank/DDBJ databases">
        <authorList>
            <person name="Palmer J.M."/>
        </authorList>
    </citation>
    <scope>NUCLEOTIDE SEQUENCE [LARGE SCALE GENOMIC DNA]</scope>
    <source>
        <strain evidence="2 3">TWF696</strain>
    </source>
</reference>